<feature type="domain" description="C2H2-type" evidence="3">
    <location>
        <begin position="123"/>
        <end position="150"/>
    </location>
</feature>
<keyword evidence="1" id="KW-0863">Zinc-finger</keyword>
<reference evidence="5" key="1">
    <citation type="journal article" date="2023" name="Commun. Biol.">
        <title>Genome analysis of Parmales, the sister group of diatoms, reveals the evolutionary specialization of diatoms from phago-mixotrophs to photoautotrophs.</title>
        <authorList>
            <person name="Ban H."/>
            <person name="Sato S."/>
            <person name="Yoshikawa S."/>
            <person name="Yamada K."/>
            <person name="Nakamura Y."/>
            <person name="Ichinomiya M."/>
            <person name="Sato N."/>
            <person name="Blanc-Mathieu R."/>
            <person name="Endo H."/>
            <person name="Kuwata A."/>
            <person name="Ogata H."/>
        </authorList>
    </citation>
    <scope>NUCLEOTIDE SEQUENCE [LARGE SCALE GENOMIC DNA]</scope>
    <source>
        <strain evidence="5">NIES 3699</strain>
    </source>
</reference>
<dbReference type="Gene3D" id="3.30.160.60">
    <property type="entry name" value="Classic Zinc Finger"/>
    <property type="match status" value="1"/>
</dbReference>
<evidence type="ECO:0000259" key="3">
    <source>
        <dbReference type="PROSITE" id="PS50157"/>
    </source>
</evidence>
<dbReference type="PROSITE" id="PS50157">
    <property type="entry name" value="ZINC_FINGER_C2H2_2"/>
    <property type="match status" value="1"/>
</dbReference>
<evidence type="ECO:0000256" key="1">
    <source>
        <dbReference type="PROSITE-ProRule" id="PRU00042"/>
    </source>
</evidence>
<dbReference type="SMART" id="SM00355">
    <property type="entry name" value="ZnF_C2H2"/>
    <property type="match status" value="2"/>
</dbReference>
<feature type="region of interest" description="Disordered" evidence="2">
    <location>
        <begin position="1"/>
        <end position="22"/>
    </location>
</feature>
<keyword evidence="1" id="KW-0862">Zinc</keyword>
<name>A0A9W7BR80_9STRA</name>
<evidence type="ECO:0000313" key="5">
    <source>
        <dbReference type="Proteomes" id="UP001165160"/>
    </source>
</evidence>
<keyword evidence="1" id="KW-0479">Metal-binding</keyword>
<dbReference type="EMBL" id="BRXX01000165">
    <property type="protein sequence ID" value="GMH95279.1"/>
    <property type="molecule type" value="Genomic_DNA"/>
</dbReference>
<keyword evidence="5" id="KW-1185">Reference proteome</keyword>
<dbReference type="Proteomes" id="UP001165160">
    <property type="component" value="Unassembled WGS sequence"/>
</dbReference>
<comment type="caution">
    <text evidence="4">The sequence shown here is derived from an EMBL/GenBank/DDBJ whole genome shotgun (WGS) entry which is preliminary data.</text>
</comment>
<proteinExistence type="predicted"/>
<feature type="compositionally biased region" description="Polar residues" evidence="2">
    <location>
        <begin position="1"/>
        <end position="11"/>
    </location>
</feature>
<evidence type="ECO:0000256" key="2">
    <source>
        <dbReference type="SAM" id="MobiDB-lite"/>
    </source>
</evidence>
<protein>
    <recommendedName>
        <fullName evidence="3">C2H2-type domain-containing protein</fullName>
    </recommendedName>
</protein>
<accession>A0A9W7BR80</accession>
<dbReference type="GO" id="GO:0008270">
    <property type="term" value="F:zinc ion binding"/>
    <property type="evidence" value="ECO:0007669"/>
    <property type="project" value="UniProtKB-KW"/>
</dbReference>
<dbReference type="InterPro" id="IPR013087">
    <property type="entry name" value="Znf_C2H2_type"/>
</dbReference>
<gene>
    <name evidence="4" type="ORF">TrVE_jg813</name>
</gene>
<sequence length="150" mass="16046">MSGNDSGSSSWHAPGSNVVPSQGGGDEMVTGFVKVCRSHLLFDIDNVNATPVLTVGEESAVAIDIMEDDLDDESASEGARGLVRNKQGLVMRTCGIAGCQYKTGGTSMNRHKAAKHGIDVFWISCDQDGCDYKAKQAGHLKRHKRNVHSL</sequence>
<organism evidence="4 5">
    <name type="scientific">Triparma verrucosa</name>
    <dbReference type="NCBI Taxonomy" id="1606542"/>
    <lineage>
        <taxon>Eukaryota</taxon>
        <taxon>Sar</taxon>
        <taxon>Stramenopiles</taxon>
        <taxon>Ochrophyta</taxon>
        <taxon>Bolidophyceae</taxon>
        <taxon>Parmales</taxon>
        <taxon>Triparmaceae</taxon>
        <taxon>Triparma</taxon>
    </lineage>
</organism>
<dbReference type="AlphaFoldDB" id="A0A9W7BR80"/>
<evidence type="ECO:0000313" key="4">
    <source>
        <dbReference type="EMBL" id="GMH95279.1"/>
    </source>
</evidence>